<dbReference type="InterPro" id="IPR005749">
    <property type="entry name" value="Ribosomal_uL15_bac-type"/>
</dbReference>
<feature type="region of interest" description="Disordered" evidence="6">
    <location>
        <begin position="1"/>
        <end position="54"/>
    </location>
</feature>
<dbReference type="GO" id="GO:0019843">
    <property type="term" value="F:rRNA binding"/>
    <property type="evidence" value="ECO:0007669"/>
    <property type="project" value="UniProtKB-UniRule"/>
</dbReference>
<dbReference type="Pfam" id="PF00828">
    <property type="entry name" value="Ribosomal_L27A"/>
    <property type="match status" value="1"/>
</dbReference>
<dbReference type="SUPFAM" id="SSF52080">
    <property type="entry name" value="Ribosomal proteins L15p and L18e"/>
    <property type="match status" value="1"/>
</dbReference>
<comment type="function">
    <text evidence="4">Binds to the 23S rRNA.</text>
</comment>
<protein>
    <recommendedName>
        <fullName evidence="4">Large ribosomal subunit protein uL15</fullName>
    </recommendedName>
</protein>
<feature type="domain" description="Large ribosomal subunit protein uL15/eL18" evidence="7">
    <location>
        <begin position="77"/>
        <end position="146"/>
    </location>
</feature>
<dbReference type="GO" id="GO:0003735">
    <property type="term" value="F:structural constituent of ribosome"/>
    <property type="evidence" value="ECO:0007669"/>
    <property type="project" value="InterPro"/>
</dbReference>
<dbReference type="InterPro" id="IPR036227">
    <property type="entry name" value="Ribosomal_uL15/eL18_sf"/>
</dbReference>
<evidence type="ECO:0000256" key="1">
    <source>
        <dbReference type="ARBA" id="ARBA00007320"/>
    </source>
</evidence>
<dbReference type="GO" id="GO:0022625">
    <property type="term" value="C:cytosolic large ribosomal subunit"/>
    <property type="evidence" value="ECO:0007669"/>
    <property type="project" value="TreeGrafter"/>
</dbReference>
<evidence type="ECO:0000259" key="7">
    <source>
        <dbReference type="Pfam" id="PF00828"/>
    </source>
</evidence>
<dbReference type="InterPro" id="IPR001196">
    <property type="entry name" value="Ribosomal_uL15_CS"/>
</dbReference>
<evidence type="ECO:0000256" key="2">
    <source>
        <dbReference type="ARBA" id="ARBA00022980"/>
    </source>
</evidence>
<organism evidence="8 9">
    <name type="scientific">Candidatus Magasanikbacteria bacterium CG11_big_fil_rev_8_21_14_0_20_39_34</name>
    <dbReference type="NCBI Taxonomy" id="1974653"/>
    <lineage>
        <taxon>Bacteria</taxon>
        <taxon>Candidatus Magasanikiibacteriota</taxon>
    </lineage>
</organism>
<evidence type="ECO:0000256" key="5">
    <source>
        <dbReference type="RuleBase" id="RU003888"/>
    </source>
</evidence>
<accession>A0A2H0N3W4</accession>
<evidence type="ECO:0000256" key="4">
    <source>
        <dbReference type="HAMAP-Rule" id="MF_01341"/>
    </source>
</evidence>
<dbReference type="NCBIfam" id="TIGR01071">
    <property type="entry name" value="rplO_bact"/>
    <property type="match status" value="1"/>
</dbReference>
<dbReference type="Gene3D" id="3.100.10.10">
    <property type="match status" value="1"/>
</dbReference>
<keyword evidence="3 4" id="KW-0687">Ribonucleoprotein</keyword>
<dbReference type="Proteomes" id="UP000229600">
    <property type="component" value="Unassembled WGS sequence"/>
</dbReference>
<dbReference type="GO" id="GO:0006412">
    <property type="term" value="P:translation"/>
    <property type="evidence" value="ECO:0007669"/>
    <property type="project" value="UniProtKB-UniRule"/>
</dbReference>
<dbReference type="PANTHER" id="PTHR12934">
    <property type="entry name" value="50S RIBOSOMAL PROTEIN L15"/>
    <property type="match status" value="1"/>
</dbReference>
<dbReference type="HAMAP" id="MF_01341">
    <property type="entry name" value="Ribosomal_uL15"/>
    <property type="match status" value="1"/>
</dbReference>
<evidence type="ECO:0000256" key="6">
    <source>
        <dbReference type="SAM" id="MobiDB-lite"/>
    </source>
</evidence>
<comment type="similarity">
    <text evidence="1 4 5">Belongs to the universal ribosomal protein uL15 family.</text>
</comment>
<proteinExistence type="inferred from homology"/>
<comment type="subunit">
    <text evidence="4">Part of the 50S ribosomal subunit.</text>
</comment>
<keyword evidence="4" id="KW-0694">RNA-binding</keyword>
<evidence type="ECO:0000313" key="9">
    <source>
        <dbReference type="Proteomes" id="UP000229600"/>
    </source>
</evidence>
<dbReference type="PANTHER" id="PTHR12934:SF11">
    <property type="entry name" value="LARGE RIBOSOMAL SUBUNIT PROTEIN UL15M"/>
    <property type="match status" value="1"/>
</dbReference>
<evidence type="ECO:0000256" key="3">
    <source>
        <dbReference type="ARBA" id="ARBA00023274"/>
    </source>
</evidence>
<keyword evidence="4" id="KW-0699">rRNA-binding</keyword>
<dbReference type="AlphaFoldDB" id="A0A2H0N3W4"/>
<comment type="caution">
    <text evidence="8">The sequence shown here is derived from an EMBL/GenBank/DDBJ whole genome shotgun (WGS) entry which is preliminary data.</text>
</comment>
<evidence type="ECO:0000313" key="8">
    <source>
        <dbReference type="EMBL" id="PIR03568.1"/>
    </source>
</evidence>
<reference evidence="8 9" key="1">
    <citation type="submission" date="2017-09" db="EMBL/GenBank/DDBJ databases">
        <title>Depth-based differentiation of microbial function through sediment-hosted aquifers and enrichment of novel symbionts in the deep terrestrial subsurface.</title>
        <authorList>
            <person name="Probst A.J."/>
            <person name="Ladd B."/>
            <person name="Jarett J.K."/>
            <person name="Geller-Mcgrath D.E."/>
            <person name="Sieber C.M."/>
            <person name="Emerson J.B."/>
            <person name="Anantharaman K."/>
            <person name="Thomas B.C."/>
            <person name="Malmstrom R."/>
            <person name="Stieglmeier M."/>
            <person name="Klingl A."/>
            <person name="Woyke T."/>
            <person name="Ryan C.M."/>
            <person name="Banfield J.F."/>
        </authorList>
    </citation>
    <scope>NUCLEOTIDE SEQUENCE [LARGE SCALE GENOMIC DNA]</scope>
    <source>
        <strain evidence="8">CG11_big_fil_rev_8_21_14_0_20_39_34</strain>
    </source>
</reference>
<name>A0A2H0N3W4_9BACT</name>
<dbReference type="EMBL" id="PCWN01000011">
    <property type="protein sequence ID" value="PIR03568.1"/>
    <property type="molecule type" value="Genomic_DNA"/>
</dbReference>
<gene>
    <name evidence="4 8" type="primary">rplO</name>
    <name evidence="8" type="ORF">COV59_05255</name>
</gene>
<dbReference type="PROSITE" id="PS00475">
    <property type="entry name" value="RIBOSOMAL_L15"/>
    <property type="match status" value="1"/>
</dbReference>
<sequence length="147" mass="15484">MTLSAHTIKPNKGSQRRSKRVGRGNGSGKGTTAARGMKGQRARSGGKSGNAARSFKQSLQKIPKLHGFNSLVPKKTTVSLSTLERVCENGSKVTPYFLEKVGVIAHASTGVKIVANGELKKKLDIVGCFASKAAIEAIEKAGGKMTF</sequence>
<dbReference type="InterPro" id="IPR021131">
    <property type="entry name" value="Ribosomal_uL15/eL18"/>
</dbReference>
<dbReference type="InterPro" id="IPR030878">
    <property type="entry name" value="Ribosomal_uL15"/>
</dbReference>
<keyword evidence="2 4" id="KW-0689">Ribosomal protein</keyword>